<organism evidence="2">
    <name type="scientific">Arundo donax</name>
    <name type="common">Giant reed</name>
    <name type="synonym">Donax arundinaceus</name>
    <dbReference type="NCBI Taxonomy" id="35708"/>
    <lineage>
        <taxon>Eukaryota</taxon>
        <taxon>Viridiplantae</taxon>
        <taxon>Streptophyta</taxon>
        <taxon>Embryophyta</taxon>
        <taxon>Tracheophyta</taxon>
        <taxon>Spermatophyta</taxon>
        <taxon>Magnoliopsida</taxon>
        <taxon>Liliopsida</taxon>
        <taxon>Poales</taxon>
        <taxon>Poaceae</taxon>
        <taxon>PACMAD clade</taxon>
        <taxon>Arundinoideae</taxon>
        <taxon>Arundineae</taxon>
        <taxon>Arundo</taxon>
    </lineage>
</organism>
<sequence length="67" mass="7399">MLNDTLIPHMKGSSSPITDSTDPVISDTLQSRATIGQCSEPCSCNRSDETYLGWIKKLIKSFPDLVR</sequence>
<evidence type="ECO:0000256" key="1">
    <source>
        <dbReference type="SAM" id="MobiDB-lite"/>
    </source>
</evidence>
<reference evidence="2" key="1">
    <citation type="submission" date="2014-09" db="EMBL/GenBank/DDBJ databases">
        <authorList>
            <person name="Magalhaes I.L.F."/>
            <person name="Oliveira U."/>
            <person name="Santos F.R."/>
            <person name="Vidigal T.H.D.A."/>
            <person name="Brescovit A.D."/>
            <person name="Santos A.J."/>
        </authorList>
    </citation>
    <scope>NUCLEOTIDE SEQUENCE</scope>
    <source>
        <tissue evidence="2">Shoot tissue taken approximately 20 cm above the soil surface</tissue>
    </source>
</reference>
<name>A0A0A8ZJJ4_ARUDO</name>
<feature type="region of interest" description="Disordered" evidence="1">
    <location>
        <begin position="1"/>
        <end position="24"/>
    </location>
</feature>
<accession>A0A0A8ZJJ4</accession>
<evidence type="ECO:0000313" key="2">
    <source>
        <dbReference type="EMBL" id="JAD39549.1"/>
    </source>
</evidence>
<dbReference type="EMBL" id="GBRH01258346">
    <property type="protein sequence ID" value="JAD39549.1"/>
    <property type="molecule type" value="Transcribed_RNA"/>
</dbReference>
<proteinExistence type="predicted"/>
<dbReference type="AlphaFoldDB" id="A0A0A8ZJJ4"/>
<reference evidence="2" key="2">
    <citation type="journal article" date="2015" name="Data Brief">
        <title>Shoot transcriptome of the giant reed, Arundo donax.</title>
        <authorList>
            <person name="Barrero R.A."/>
            <person name="Guerrero F.D."/>
            <person name="Moolhuijzen P."/>
            <person name="Goolsby J.A."/>
            <person name="Tidwell J."/>
            <person name="Bellgard S.E."/>
            <person name="Bellgard M.I."/>
        </authorList>
    </citation>
    <scope>NUCLEOTIDE SEQUENCE</scope>
    <source>
        <tissue evidence="2">Shoot tissue taken approximately 20 cm above the soil surface</tissue>
    </source>
</reference>
<protein>
    <submittedName>
        <fullName evidence="2">Uncharacterized protein</fullName>
    </submittedName>
</protein>
<feature type="compositionally biased region" description="Polar residues" evidence="1">
    <location>
        <begin position="12"/>
        <end position="24"/>
    </location>
</feature>